<gene>
    <name evidence="3" type="ORF">N476_09370</name>
</gene>
<dbReference type="AlphaFoldDB" id="A0A161Y9M7"/>
<evidence type="ECO:0000256" key="2">
    <source>
        <dbReference type="ARBA" id="ARBA00023002"/>
    </source>
</evidence>
<dbReference type="EMBL" id="AUXZ01000057">
    <property type="protein sequence ID" value="KZN52984.1"/>
    <property type="molecule type" value="Genomic_DNA"/>
</dbReference>
<dbReference type="Pfam" id="PF00106">
    <property type="entry name" value="adh_short"/>
    <property type="match status" value="1"/>
</dbReference>
<dbReference type="PANTHER" id="PTHR24320">
    <property type="entry name" value="RETINOL DEHYDROGENASE"/>
    <property type="match status" value="1"/>
</dbReference>
<dbReference type="Gene3D" id="3.40.50.720">
    <property type="entry name" value="NAD(P)-binding Rossmann-like Domain"/>
    <property type="match status" value="1"/>
</dbReference>
<dbReference type="PATRIC" id="fig|1365251.3.peg.800"/>
<reference evidence="3 4" key="1">
    <citation type="submission" date="2013-07" db="EMBL/GenBank/DDBJ databases">
        <title>Comparative Genomic and Metabolomic Analysis of Twelve Strains of Pseudoalteromonas luteoviolacea.</title>
        <authorList>
            <person name="Vynne N.G."/>
            <person name="Mansson M."/>
            <person name="Gram L."/>
        </authorList>
    </citation>
    <scope>NUCLEOTIDE SEQUENCE [LARGE SCALE GENOMIC DNA]</scope>
    <source>
        <strain evidence="3 4">H33</strain>
    </source>
</reference>
<dbReference type="SUPFAM" id="SSF51735">
    <property type="entry name" value="NAD(P)-binding Rossmann-fold domains"/>
    <property type="match status" value="1"/>
</dbReference>
<dbReference type="InterPro" id="IPR002347">
    <property type="entry name" value="SDR_fam"/>
</dbReference>
<dbReference type="Proteomes" id="UP000076503">
    <property type="component" value="Unassembled WGS sequence"/>
</dbReference>
<organism evidence="3 4">
    <name type="scientific">Pseudoalteromonas luteoviolacea H33</name>
    <dbReference type="NCBI Taxonomy" id="1365251"/>
    <lineage>
        <taxon>Bacteria</taxon>
        <taxon>Pseudomonadati</taxon>
        <taxon>Pseudomonadota</taxon>
        <taxon>Gammaproteobacteria</taxon>
        <taxon>Alteromonadales</taxon>
        <taxon>Pseudoalteromonadaceae</taxon>
        <taxon>Pseudoalteromonas</taxon>
    </lineage>
</organism>
<sequence>MIKRVLITGANAGLGKEAALQLAARPEVEVVYLGCRNKHKAAAAQQELEQITGRNIFEVLEIDVSDIASVERAVHDLPQSVDALIMNAGGTGGKRFSAINSAGVTEIFAVNLLGHSVLTERLLKCGKLTQVAVYAGSEAARGVPEMGMPRPNLSTSSVEEFMRICDGSAFAKNQDATAHYGPIKYMGALWMSAMARRHPHIKFVTMSPGATKGTEGFNTLPFFKQYAMKGMMQVMLWLGKVHRVETGSARYLTALFDENLESGRFYASKKGLTGALDAQHHVYPDLDNPQFQDNALLAIERFAIKLKRPQ</sequence>
<keyword evidence="2" id="KW-0560">Oxidoreductase</keyword>
<protein>
    <recommendedName>
        <fullName evidence="5">Short-chain dehydrogenase</fullName>
    </recommendedName>
</protein>
<dbReference type="RefSeq" id="WP_063360474.1">
    <property type="nucleotide sequence ID" value="NZ_AUXZ01000057.1"/>
</dbReference>
<evidence type="ECO:0000313" key="4">
    <source>
        <dbReference type="Proteomes" id="UP000076503"/>
    </source>
</evidence>
<dbReference type="GO" id="GO:0016491">
    <property type="term" value="F:oxidoreductase activity"/>
    <property type="evidence" value="ECO:0007669"/>
    <property type="project" value="UniProtKB-KW"/>
</dbReference>
<name>A0A161Y9M7_9GAMM</name>
<dbReference type="InterPro" id="IPR036291">
    <property type="entry name" value="NAD(P)-bd_dom_sf"/>
</dbReference>
<accession>A0A161Y9M7</accession>
<comment type="similarity">
    <text evidence="1">Belongs to the short-chain dehydrogenases/reductases (SDR) family.</text>
</comment>
<evidence type="ECO:0000256" key="1">
    <source>
        <dbReference type="ARBA" id="ARBA00006484"/>
    </source>
</evidence>
<dbReference type="PANTHER" id="PTHR24320:SF152">
    <property type="entry name" value="SHORT-CHAIN DEHYDROGENASE_REDUCTASE FAMILY PROTEIN"/>
    <property type="match status" value="1"/>
</dbReference>
<evidence type="ECO:0000313" key="3">
    <source>
        <dbReference type="EMBL" id="KZN52984.1"/>
    </source>
</evidence>
<dbReference type="OrthoDB" id="109589at2"/>
<comment type="caution">
    <text evidence="3">The sequence shown here is derived from an EMBL/GenBank/DDBJ whole genome shotgun (WGS) entry which is preliminary data.</text>
</comment>
<proteinExistence type="inferred from homology"/>
<evidence type="ECO:0008006" key="5">
    <source>
        <dbReference type="Google" id="ProtNLM"/>
    </source>
</evidence>